<gene>
    <name evidence="1" type="ORF">D4764_07G0007210</name>
</gene>
<reference evidence="1 2" key="1">
    <citation type="submission" date="2019-04" db="EMBL/GenBank/DDBJ databases">
        <title>Chromosome genome assembly for Takifugu flavidus.</title>
        <authorList>
            <person name="Xiao S."/>
        </authorList>
    </citation>
    <scope>NUCLEOTIDE SEQUENCE [LARGE SCALE GENOMIC DNA]</scope>
    <source>
        <strain evidence="1">HTHZ2018</strain>
        <tissue evidence="1">Muscle</tissue>
    </source>
</reference>
<organism evidence="1 2">
    <name type="scientific">Takifugu flavidus</name>
    <name type="common">sansaifugu</name>
    <dbReference type="NCBI Taxonomy" id="433684"/>
    <lineage>
        <taxon>Eukaryota</taxon>
        <taxon>Metazoa</taxon>
        <taxon>Chordata</taxon>
        <taxon>Craniata</taxon>
        <taxon>Vertebrata</taxon>
        <taxon>Euteleostomi</taxon>
        <taxon>Actinopterygii</taxon>
        <taxon>Neopterygii</taxon>
        <taxon>Teleostei</taxon>
        <taxon>Neoteleostei</taxon>
        <taxon>Acanthomorphata</taxon>
        <taxon>Eupercaria</taxon>
        <taxon>Tetraodontiformes</taxon>
        <taxon>Tetradontoidea</taxon>
        <taxon>Tetraodontidae</taxon>
        <taxon>Takifugu</taxon>
    </lineage>
</organism>
<dbReference type="EMBL" id="RHFK02000020">
    <property type="protein sequence ID" value="TWW58002.1"/>
    <property type="molecule type" value="Genomic_DNA"/>
</dbReference>
<name>A0A5C6MRX2_9TELE</name>
<comment type="caution">
    <text evidence="1">The sequence shown here is derived from an EMBL/GenBank/DDBJ whole genome shotgun (WGS) entry which is preliminary data.</text>
</comment>
<dbReference type="AlphaFoldDB" id="A0A5C6MRX2"/>
<evidence type="ECO:0000313" key="1">
    <source>
        <dbReference type="EMBL" id="TWW58002.1"/>
    </source>
</evidence>
<protein>
    <submittedName>
        <fullName evidence="1">Uncharacterized protein</fullName>
    </submittedName>
</protein>
<evidence type="ECO:0000313" key="2">
    <source>
        <dbReference type="Proteomes" id="UP000324091"/>
    </source>
</evidence>
<accession>A0A5C6MRX2</accession>
<proteinExistence type="predicted"/>
<keyword evidence="2" id="KW-1185">Reference proteome</keyword>
<sequence length="89" mass="9450">MLVCSLQPGKQQVEVKTIEECSQQCDMFTDLSLSFGSCGSSLVAGGTAGARTADLDPHRGSCPSFPLSLLLFPTSSSLLFLGPSWVYVF</sequence>
<dbReference type="Proteomes" id="UP000324091">
    <property type="component" value="Chromosome 7"/>
</dbReference>